<evidence type="ECO:0000256" key="8">
    <source>
        <dbReference type="HAMAP-Rule" id="MF_00912"/>
    </source>
</evidence>
<accession>A0A075R993</accession>
<evidence type="ECO:0000256" key="6">
    <source>
        <dbReference type="ARBA" id="ARBA00023136"/>
    </source>
</evidence>
<evidence type="ECO:0000256" key="1">
    <source>
        <dbReference type="ARBA" id="ARBA00004370"/>
    </source>
</evidence>
<dbReference type="InterPro" id="IPR034746">
    <property type="entry name" value="POTRA"/>
</dbReference>
<evidence type="ECO:0000256" key="4">
    <source>
        <dbReference type="ARBA" id="ARBA00022692"/>
    </source>
</evidence>
<dbReference type="Pfam" id="PF08478">
    <property type="entry name" value="POTRA_1"/>
    <property type="match status" value="1"/>
</dbReference>
<dbReference type="PROSITE" id="PS51779">
    <property type="entry name" value="POTRA"/>
    <property type="match status" value="1"/>
</dbReference>
<sequence length="385" mass="43319">MNRYKDDRIPLVKNATPRKKKGNRRLIIILAIFFVLVLSIVFFRSPYSKVTDIQVYGNILYTKEQIIQASTLTNGMQFLNVWDSDVEAGISTLKGIKDISISRDFPGVIRLNIQEYRRTALYVNGQKQPGYLLEDGTILTPPTQTLMMDRPIIQSWSSKDPKMLKQLAEALISLQGGVLHQISDLSLIPTKYDSQQVVLNMRDGNEIRSTLSQLKKKLPWYPSIVQEIPKGQKGIVNLLDVTWFEEYSYHVTNQQQLQQLTNPDGSLINESGTDTSANGDTQNRTQDQSSQTTDNNDPNNRNQQNGQNTNNRQNDIQNNGNGNQNEGSSNNAGLNNQGTGNSQNENQNQNQNPNPNQNQNNSQSTNAANRNQNTDSTEQPTTSFE</sequence>
<evidence type="ECO:0000256" key="5">
    <source>
        <dbReference type="ARBA" id="ARBA00022989"/>
    </source>
</evidence>
<dbReference type="Gene3D" id="3.10.20.310">
    <property type="entry name" value="membrane protein fhac"/>
    <property type="match status" value="1"/>
</dbReference>
<comment type="function">
    <text evidence="8">Cell division protein that may be involved in stabilizing or promoting the assembly of the division complex.</text>
</comment>
<evidence type="ECO:0000259" key="10">
    <source>
        <dbReference type="PROSITE" id="PS51779"/>
    </source>
</evidence>
<evidence type="ECO:0000256" key="9">
    <source>
        <dbReference type="SAM" id="MobiDB-lite"/>
    </source>
</evidence>
<dbReference type="GO" id="GO:0032153">
    <property type="term" value="C:cell division site"/>
    <property type="evidence" value="ECO:0007669"/>
    <property type="project" value="UniProtKB-UniRule"/>
</dbReference>
<dbReference type="PANTHER" id="PTHR37820:SF1">
    <property type="entry name" value="CELL DIVISION PROTEIN FTSQ"/>
    <property type="match status" value="1"/>
</dbReference>
<dbReference type="RefSeq" id="WP_003336696.1">
    <property type="nucleotide sequence ID" value="NZ_CP007806.1"/>
</dbReference>
<feature type="region of interest" description="Disordered" evidence="9">
    <location>
        <begin position="262"/>
        <end position="385"/>
    </location>
</feature>
<feature type="transmembrane region" description="Helical" evidence="8">
    <location>
        <begin position="26"/>
        <end position="43"/>
    </location>
</feature>
<evidence type="ECO:0000256" key="2">
    <source>
        <dbReference type="ARBA" id="ARBA00022475"/>
    </source>
</evidence>
<evidence type="ECO:0000313" key="12">
    <source>
        <dbReference type="Proteomes" id="UP000005850"/>
    </source>
</evidence>
<dbReference type="STRING" id="1042163.BRLA_c034860"/>
<keyword evidence="12" id="KW-1185">Reference proteome</keyword>
<keyword evidence="4 8" id="KW-0812">Transmembrane</keyword>
<proteinExistence type="inferred from homology"/>
<gene>
    <name evidence="8 11" type="primary">divIB</name>
    <name evidence="11" type="ORF">BRLA_c034860</name>
</gene>
<dbReference type="InterPro" id="IPR026580">
    <property type="entry name" value="DivIB"/>
</dbReference>
<keyword evidence="7 8" id="KW-0131">Cell cycle</keyword>
<comment type="subcellular location">
    <subcellularLocation>
        <location evidence="8">Cell membrane</location>
        <topology evidence="8">Single-pass type II membrane protein</topology>
    </subcellularLocation>
    <subcellularLocation>
        <location evidence="1">Membrane</location>
    </subcellularLocation>
    <text evidence="8">Localizes to the division septum.</text>
</comment>
<organism evidence="11 12">
    <name type="scientific">Brevibacillus laterosporus LMG 15441</name>
    <dbReference type="NCBI Taxonomy" id="1042163"/>
    <lineage>
        <taxon>Bacteria</taxon>
        <taxon>Bacillati</taxon>
        <taxon>Bacillota</taxon>
        <taxon>Bacilli</taxon>
        <taxon>Bacillales</taxon>
        <taxon>Paenibacillaceae</taxon>
        <taxon>Brevibacillus</taxon>
    </lineage>
</organism>
<keyword evidence="5 8" id="KW-1133">Transmembrane helix</keyword>
<dbReference type="GO" id="GO:0005886">
    <property type="term" value="C:plasma membrane"/>
    <property type="evidence" value="ECO:0007669"/>
    <property type="project" value="UniProtKB-SubCell"/>
</dbReference>
<dbReference type="HOGENOM" id="CLU_717029_0_0_9"/>
<dbReference type="InterPro" id="IPR005548">
    <property type="entry name" value="Cell_div_FtsQ/DivIB_C"/>
</dbReference>
<dbReference type="EMBL" id="CP007806">
    <property type="protein sequence ID" value="AIG27798.1"/>
    <property type="molecule type" value="Genomic_DNA"/>
</dbReference>
<dbReference type="HAMAP" id="MF_00912">
    <property type="entry name" value="DivIB"/>
    <property type="match status" value="1"/>
</dbReference>
<dbReference type="AlphaFoldDB" id="A0A075R993"/>
<evidence type="ECO:0000313" key="11">
    <source>
        <dbReference type="EMBL" id="AIG27798.1"/>
    </source>
</evidence>
<dbReference type="Pfam" id="PF03799">
    <property type="entry name" value="FtsQ_DivIB_C"/>
    <property type="match status" value="1"/>
</dbReference>
<comment type="similarity">
    <text evidence="8">Belongs to the FtsQ/DivIB family. DivIB subfamily.</text>
</comment>
<dbReference type="GO" id="GO:0043093">
    <property type="term" value="P:FtsZ-dependent cytokinesis"/>
    <property type="evidence" value="ECO:0007669"/>
    <property type="project" value="UniProtKB-UniRule"/>
</dbReference>
<reference evidence="11 12" key="1">
    <citation type="journal article" date="2011" name="J. Bacteriol.">
        <title>Genome sequence of Brevibacillus laterosporus LMG 15441, a pathogen of invertebrates.</title>
        <authorList>
            <person name="Djukic M."/>
            <person name="Poehlein A."/>
            <person name="Thurmer A."/>
            <person name="Daniel R."/>
        </authorList>
    </citation>
    <scope>NUCLEOTIDE SEQUENCE [LARGE SCALE GENOMIC DNA]</scope>
    <source>
        <strain evidence="11 12">LMG 15441</strain>
    </source>
</reference>
<dbReference type="eggNOG" id="COG1589">
    <property type="taxonomic scope" value="Bacteria"/>
</dbReference>
<dbReference type="InterPro" id="IPR050487">
    <property type="entry name" value="FtsQ_DivIB"/>
</dbReference>
<evidence type="ECO:0000256" key="7">
    <source>
        <dbReference type="ARBA" id="ARBA00023306"/>
    </source>
</evidence>
<feature type="compositionally biased region" description="Low complexity" evidence="9">
    <location>
        <begin position="291"/>
        <end position="373"/>
    </location>
</feature>
<keyword evidence="6 8" id="KW-0472">Membrane</keyword>
<feature type="compositionally biased region" description="Polar residues" evidence="9">
    <location>
        <begin position="268"/>
        <end position="290"/>
    </location>
</feature>
<dbReference type="PANTHER" id="PTHR37820">
    <property type="entry name" value="CELL DIVISION PROTEIN DIVIB"/>
    <property type="match status" value="1"/>
</dbReference>
<evidence type="ECO:0000256" key="3">
    <source>
        <dbReference type="ARBA" id="ARBA00022618"/>
    </source>
</evidence>
<dbReference type="Proteomes" id="UP000005850">
    <property type="component" value="Chromosome"/>
</dbReference>
<dbReference type="KEGG" id="blr:BRLA_c034860"/>
<keyword evidence="2 8" id="KW-1003">Cell membrane</keyword>
<dbReference type="InterPro" id="IPR013685">
    <property type="entry name" value="POTRA_FtsQ_type"/>
</dbReference>
<name>A0A075R993_BRELA</name>
<keyword evidence="3 8" id="KW-0132">Cell division</keyword>
<protein>
    <recommendedName>
        <fullName evidence="8">Cell division protein DivIB</fullName>
    </recommendedName>
</protein>
<dbReference type="Gene3D" id="3.40.50.10960">
    <property type="match status" value="1"/>
</dbReference>
<feature type="compositionally biased region" description="Polar residues" evidence="9">
    <location>
        <begin position="374"/>
        <end position="385"/>
    </location>
</feature>
<feature type="domain" description="POTRA" evidence="10">
    <location>
        <begin position="48"/>
        <end position="116"/>
    </location>
</feature>